<comment type="caution">
    <text evidence="11">The sequence shown here is derived from an EMBL/GenBank/DDBJ whole genome shotgun (WGS) entry which is preliminary data.</text>
</comment>
<dbReference type="InterPro" id="IPR001750">
    <property type="entry name" value="ND/Mrp_TM"/>
</dbReference>
<evidence type="ECO:0000256" key="6">
    <source>
        <dbReference type="ARBA" id="ARBA00022989"/>
    </source>
</evidence>
<sequence>MNNLLVLPVLLPMAVAVFLMFFRKRVALQRIVSLIGSIANVAVAIAIVLRVRSEGILTLQLGGWEPPYGIPFVADMFAALLVLAASITGLGVLLYSFASISREREEHHYYTFFHFLLVGVYGSFMTGDIFNLFVFFEVMLISSYALITLGGSKKQMREAPKYLLINILSSTLFVAGVAYLYASAGTLNMAHLSLRIAEAGQGGVLNVIGLLFLIVFALKAGLFLFFWLPNAYGAPPFAVRALFGGLLTKVGLYAIVRTFTLIFPNDPSFTNNWIAGMAAATMILGGIGAVAYRDIPRILNYNVLIGVGFVAFGLSTGTRDGMDGVVFYMLHDILSKGLMFVLGGMLIAAAGSDRLDRMGGLIRSRPGLGWMFFILALALTGIPPLSGFAGKVLIVRGGLEEGMLTLSLIALASSLLTLYSLIKIFREAFWGTEPETLDSVDEEDAEIVESLGANSREDGPSVVLRKKQTVLANSAAVLLLLFVIGIGVAANSVHGFASQAGETLANPGLYIEAVLKE</sequence>
<keyword evidence="4" id="KW-1003">Cell membrane</keyword>
<feature type="transmembrane region" description="Helical" evidence="9">
    <location>
        <begin position="204"/>
        <end position="229"/>
    </location>
</feature>
<comment type="similarity">
    <text evidence="2">Belongs to the CPA3 antiporters (TC 2.A.63) subunit D family.</text>
</comment>
<keyword evidence="5 8" id="KW-0812">Transmembrane</keyword>
<dbReference type="NCBIfam" id="NF009306">
    <property type="entry name" value="PRK12663.1"/>
    <property type="match status" value="1"/>
</dbReference>
<evidence type="ECO:0000256" key="3">
    <source>
        <dbReference type="ARBA" id="ARBA00022449"/>
    </source>
</evidence>
<dbReference type="Pfam" id="PF00361">
    <property type="entry name" value="Proton_antipo_M"/>
    <property type="match status" value="1"/>
</dbReference>
<dbReference type="EMBL" id="BMLN01000007">
    <property type="protein sequence ID" value="GGO02644.1"/>
    <property type="molecule type" value="Genomic_DNA"/>
</dbReference>
<feature type="domain" description="NADH:quinone oxidoreductase/Mrp antiporter transmembrane" evidence="10">
    <location>
        <begin position="128"/>
        <end position="417"/>
    </location>
</feature>
<evidence type="ECO:0000256" key="8">
    <source>
        <dbReference type="RuleBase" id="RU000320"/>
    </source>
</evidence>
<dbReference type="PANTHER" id="PTHR42703">
    <property type="entry name" value="NADH DEHYDROGENASE"/>
    <property type="match status" value="1"/>
</dbReference>
<evidence type="ECO:0000256" key="9">
    <source>
        <dbReference type="SAM" id="Phobius"/>
    </source>
</evidence>
<dbReference type="InterPro" id="IPR003918">
    <property type="entry name" value="NADH_UbQ_OxRdtase"/>
</dbReference>
<feature type="transmembrane region" description="Helical" evidence="9">
    <location>
        <begin position="31"/>
        <end position="49"/>
    </location>
</feature>
<feature type="transmembrane region" description="Helical" evidence="9">
    <location>
        <begin position="107"/>
        <end position="124"/>
    </location>
</feature>
<feature type="transmembrane region" description="Helical" evidence="9">
    <location>
        <begin position="162"/>
        <end position="184"/>
    </location>
</feature>
<protein>
    <submittedName>
        <fullName evidence="11">Na+/H+ antiporter subunit D</fullName>
    </submittedName>
</protein>
<feature type="transmembrane region" description="Helical" evidence="9">
    <location>
        <begin position="274"/>
        <end position="292"/>
    </location>
</feature>
<name>A0ABQ2L730_9BACL</name>
<evidence type="ECO:0000313" key="11">
    <source>
        <dbReference type="EMBL" id="GGO02644.1"/>
    </source>
</evidence>
<keyword evidence="6 9" id="KW-1133">Transmembrane helix</keyword>
<keyword evidence="3" id="KW-0050">Antiport</keyword>
<dbReference type="PRINTS" id="PR01437">
    <property type="entry name" value="NUOXDRDTASE4"/>
</dbReference>
<dbReference type="RefSeq" id="WP_018976748.1">
    <property type="nucleotide sequence ID" value="NZ_BMLN01000007.1"/>
</dbReference>
<feature type="transmembrane region" description="Helical" evidence="9">
    <location>
        <begin position="6"/>
        <end position="22"/>
    </location>
</feature>
<feature type="transmembrane region" description="Helical" evidence="9">
    <location>
        <begin position="470"/>
        <end position="490"/>
    </location>
</feature>
<evidence type="ECO:0000313" key="12">
    <source>
        <dbReference type="Proteomes" id="UP000606653"/>
    </source>
</evidence>
<organism evidence="11 12">
    <name type="scientific">Saccharibacillus kuerlensis</name>
    <dbReference type="NCBI Taxonomy" id="459527"/>
    <lineage>
        <taxon>Bacteria</taxon>
        <taxon>Bacillati</taxon>
        <taxon>Bacillota</taxon>
        <taxon>Bacilli</taxon>
        <taxon>Bacillales</taxon>
        <taxon>Paenibacillaceae</taxon>
        <taxon>Saccharibacillus</taxon>
    </lineage>
</organism>
<feature type="transmembrane region" description="Helical" evidence="9">
    <location>
        <begin position="69"/>
        <end position="95"/>
    </location>
</feature>
<feature type="transmembrane region" description="Helical" evidence="9">
    <location>
        <begin position="367"/>
        <end position="390"/>
    </location>
</feature>
<feature type="transmembrane region" description="Helical" evidence="9">
    <location>
        <begin position="337"/>
        <end position="355"/>
    </location>
</feature>
<evidence type="ECO:0000256" key="4">
    <source>
        <dbReference type="ARBA" id="ARBA00022475"/>
    </source>
</evidence>
<keyword evidence="3" id="KW-0813">Transport</keyword>
<feature type="transmembrane region" description="Helical" evidence="9">
    <location>
        <begin position="299"/>
        <end position="317"/>
    </location>
</feature>
<reference evidence="12" key="1">
    <citation type="journal article" date="2019" name="Int. J. Syst. Evol. Microbiol.">
        <title>The Global Catalogue of Microorganisms (GCM) 10K type strain sequencing project: providing services to taxonomists for standard genome sequencing and annotation.</title>
        <authorList>
            <consortium name="The Broad Institute Genomics Platform"/>
            <consortium name="The Broad Institute Genome Sequencing Center for Infectious Disease"/>
            <person name="Wu L."/>
            <person name="Ma J."/>
        </authorList>
    </citation>
    <scope>NUCLEOTIDE SEQUENCE [LARGE SCALE GENOMIC DNA]</scope>
    <source>
        <strain evidence="12">CGMCC 1.6964</strain>
    </source>
</reference>
<gene>
    <name evidence="11" type="ORF">GCM10010969_26200</name>
</gene>
<accession>A0ABQ2L730</accession>
<proteinExistence type="inferred from homology"/>
<feature type="transmembrane region" description="Helical" evidence="9">
    <location>
        <begin position="130"/>
        <end position="150"/>
    </location>
</feature>
<dbReference type="InterPro" id="IPR050586">
    <property type="entry name" value="CPA3_Na-H_Antiporter_D"/>
</dbReference>
<feature type="transmembrane region" description="Helical" evidence="9">
    <location>
        <begin position="402"/>
        <end position="422"/>
    </location>
</feature>
<evidence type="ECO:0000259" key="10">
    <source>
        <dbReference type="Pfam" id="PF00361"/>
    </source>
</evidence>
<dbReference type="PANTHER" id="PTHR42703:SF1">
    <property type="entry name" value="NA(+)_H(+) ANTIPORTER SUBUNIT D1"/>
    <property type="match status" value="1"/>
</dbReference>
<keyword evidence="12" id="KW-1185">Reference proteome</keyword>
<evidence type="ECO:0000256" key="7">
    <source>
        <dbReference type="ARBA" id="ARBA00023136"/>
    </source>
</evidence>
<dbReference type="Proteomes" id="UP000606653">
    <property type="component" value="Unassembled WGS sequence"/>
</dbReference>
<evidence type="ECO:0000256" key="2">
    <source>
        <dbReference type="ARBA" id="ARBA00005346"/>
    </source>
</evidence>
<dbReference type="NCBIfam" id="NF005818">
    <property type="entry name" value="PRK07691.1"/>
    <property type="match status" value="1"/>
</dbReference>
<comment type="subcellular location">
    <subcellularLocation>
        <location evidence="1">Cell membrane</location>
        <topology evidence="1">Multi-pass membrane protein</topology>
    </subcellularLocation>
    <subcellularLocation>
        <location evidence="8">Membrane</location>
        <topology evidence="8">Multi-pass membrane protein</topology>
    </subcellularLocation>
</comment>
<feature type="transmembrane region" description="Helical" evidence="9">
    <location>
        <begin position="241"/>
        <end position="262"/>
    </location>
</feature>
<keyword evidence="7 9" id="KW-0472">Membrane</keyword>
<evidence type="ECO:0000256" key="1">
    <source>
        <dbReference type="ARBA" id="ARBA00004651"/>
    </source>
</evidence>
<evidence type="ECO:0000256" key="5">
    <source>
        <dbReference type="ARBA" id="ARBA00022692"/>
    </source>
</evidence>